<dbReference type="RefSeq" id="WP_343058178.1">
    <property type="nucleotide sequence ID" value="NZ_JACHHG010000002.1"/>
</dbReference>
<dbReference type="EMBL" id="JACHHG010000002">
    <property type="protein sequence ID" value="MBB6097256.1"/>
    <property type="molecule type" value="Genomic_DNA"/>
</dbReference>
<dbReference type="CDD" id="cd22533">
    <property type="entry name" value="KH-II_YlqC-like"/>
    <property type="match status" value="1"/>
</dbReference>
<dbReference type="GO" id="GO:0003723">
    <property type="term" value="F:RNA binding"/>
    <property type="evidence" value="ECO:0007669"/>
    <property type="project" value="UniProtKB-UniRule"/>
</dbReference>
<name>A0A841HWG0_9DEIO</name>
<protein>
    <submittedName>
        <fullName evidence="4">Uncharacterized protein</fullName>
    </submittedName>
</protein>
<gene>
    <name evidence="4" type="ORF">HNR42_000670</name>
</gene>
<proteinExistence type="predicted"/>
<organism evidence="4 5">
    <name type="scientific">Deinobacterium chartae</name>
    <dbReference type="NCBI Taxonomy" id="521158"/>
    <lineage>
        <taxon>Bacteria</taxon>
        <taxon>Thermotogati</taxon>
        <taxon>Deinococcota</taxon>
        <taxon>Deinococci</taxon>
        <taxon>Deinococcales</taxon>
        <taxon>Deinococcaceae</taxon>
        <taxon>Deinobacterium</taxon>
    </lineage>
</organism>
<dbReference type="AlphaFoldDB" id="A0A841HWG0"/>
<evidence type="ECO:0000313" key="4">
    <source>
        <dbReference type="EMBL" id="MBB6097256.1"/>
    </source>
</evidence>
<dbReference type="Proteomes" id="UP000569951">
    <property type="component" value="Unassembled WGS sequence"/>
</dbReference>
<keyword evidence="1" id="KW-0963">Cytoplasm</keyword>
<dbReference type="InterPro" id="IPR009019">
    <property type="entry name" value="KH_sf_prok-type"/>
</dbReference>
<keyword evidence="2 3" id="KW-0694">RNA-binding</keyword>
<keyword evidence="5" id="KW-1185">Reference proteome</keyword>
<evidence type="ECO:0000256" key="2">
    <source>
        <dbReference type="ARBA" id="ARBA00022884"/>
    </source>
</evidence>
<reference evidence="4 5" key="1">
    <citation type="submission" date="2020-08" db="EMBL/GenBank/DDBJ databases">
        <title>Genomic Encyclopedia of Type Strains, Phase IV (KMG-IV): sequencing the most valuable type-strain genomes for metagenomic binning, comparative biology and taxonomic classification.</title>
        <authorList>
            <person name="Goeker M."/>
        </authorList>
    </citation>
    <scope>NUCLEOTIDE SEQUENCE [LARGE SCALE GENOMIC DNA]</scope>
    <source>
        <strain evidence="4 5">DSM 21458</strain>
    </source>
</reference>
<accession>A0A841HWG0</accession>
<dbReference type="InterPro" id="IPR020627">
    <property type="entry name" value="KhpA"/>
</dbReference>
<comment type="caution">
    <text evidence="4">The sequence shown here is derived from an EMBL/GenBank/DDBJ whole genome shotgun (WGS) entry which is preliminary data.</text>
</comment>
<dbReference type="SUPFAM" id="SSF54814">
    <property type="entry name" value="Prokaryotic type KH domain (KH-domain type II)"/>
    <property type="match status" value="1"/>
</dbReference>
<evidence type="ECO:0000313" key="5">
    <source>
        <dbReference type="Proteomes" id="UP000569951"/>
    </source>
</evidence>
<dbReference type="PROSITE" id="PS50084">
    <property type="entry name" value="KH_TYPE_1"/>
    <property type="match status" value="1"/>
</dbReference>
<dbReference type="Pfam" id="PF13083">
    <property type="entry name" value="KH_KhpA-B"/>
    <property type="match status" value="1"/>
</dbReference>
<evidence type="ECO:0000256" key="3">
    <source>
        <dbReference type="PROSITE-ProRule" id="PRU00117"/>
    </source>
</evidence>
<dbReference type="PANTHER" id="PTHR34654:SF1">
    <property type="entry name" value="RNA-BINDING PROTEIN KHPA"/>
    <property type="match status" value="1"/>
</dbReference>
<sequence length="80" mass="8735">MADLNELVRYLAESVVDDPTSVRVSARRGSETTYLIQVAAGEEGRVIGRGGRIIQAIRTVARACAEPRERVQVDIAAPKR</sequence>
<evidence type="ECO:0000256" key="1">
    <source>
        <dbReference type="ARBA" id="ARBA00022490"/>
    </source>
</evidence>
<dbReference type="PANTHER" id="PTHR34654">
    <property type="entry name" value="UPF0109 PROTEIN SCO5592"/>
    <property type="match status" value="1"/>
</dbReference>